<dbReference type="AlphaFoldDB" id="A0A9Q9PCC8"/>
<dbReference type="Gene3D" id="4.10.320.10">
    <property type="entry name" value="E3-binding domain"/>
    <property type="match status" value="1"/>
</dbReference>
<dbReference type="Pfam" id="PF23359">
    <property type="entry name" value="Lsr2_DNA-bd"/>
    <property type="match status" value="1"/>
</dbReference>
<dbReference type="InterPro" id="IPR042261">
    <property type="entry name" value="Lsr2-like_dimerization"/>
</dbReference>
<evidence type="ECO:0000259" key="4">
    <source>
        <dbReference type="Pfam" id="PF23359"/>
    </source>
</evidence>
<dbReference type="GO" id="GO:0016746">
    <property type="term" value="F:acyltransferase activity"/>
    <property type="evidence" value="ECO:0007669"/>
    <property type="project" value="InterPro"/>
</dbReference>
<name>A0A9Q9PCC8_9MICO</name>
<evidence type="ECO:0000256" key="1">
    <source>
        <dbReference type="ARBA" id="ARBA00023125"/>
    </source>
</evidence>
<evidence type="ECO:0000259" key="3">
    <source>
        <dbReference type="Pfam" id="PF11774"/>
    </source>
</evidence>
<dbReference type="RefSeq" id="WP_214585487.1">
    <property type="nucleotide sequence ID" value="NZ_CP104936.1"/>
</dbReference>
<sequence length="114" mass="12319">MAQKVTTHLVDDLTGDTIEDGHGRTVTFSFDGRHYEIDLSDANAETLRETFSDYTAAARKVTGRAGRGSAGGAPKRGNSEELAKIREWANANGHEVSSRGRISQAVRDAYDAAH</sequence>
<gene>
    <name evidence="5" type="ORF">OE229_17710</name>
</gene>
<dbReference type="Proteomes" id="UP001062223">
    <property type="component" value="Plasmid unnamed"/>
</dbReference>
<keyword evidence="5" id="KW-0614">Plasmid</keyword>
<feature type="region of interest" description="Disordered" evidence="2">
    <location>
        <begin position="93"/>
        <end position="114"/>
    </location>
</feature>
<evidence type="ECO:0000313" key="5">
    <source>
        <dbReference type="EMBL" id="UYC82767.1"/>
    </source>
</evidence>
<geneLocation type="plasmid" evidence="5 6">
    <name>unnamed</name>
</geneLocation>
<proteinExistence type="predicted"/>
<protein>
    <submittedName>
        <fullName evidence="5">Lsr2 family protein</fullName>
    </submittedName>
</protein>
<reference evidence="5" key="1">
    <citation type="submission" date="2022-09" db="EMBL/GenBank/DDBJ databases">
        <title>Taxonomy of Curtobacterium flaccumfaciens.</title>
        <authorList>
            <person name="Osdaghi E."/>
            <person name="Taghavi S.M."/>
            <person name="Hamidizade M."/>
            <person name="Abachi H."/>
            <person name="Fazliarab A."/>
            <person name="Baeyen S."/>
            <person name="Portier P."/>
            <person name="Van Vaerenbergh J."/>
            <person name="Jacques M.-A."/>
        </authorList>
    </citation>
    <scope>NUCLEOTIDE SEQUENCE</scope>
    <source>
        <strain evidence="5">AGQB46</strain>
        <plasmid evidence="5">unnamed</plasmid>
    </source>
</reference>
<feature type="domain" description="Lsr2 dimerization" evidence="3">
    <location>
        <begin position="1"/>
        <end position="61"/>
    </location>
</feature>
<evidence type="ECO:0000256" key="2">
    <source>
        <dbReference type="SAM" id="MobiDB-lite"/>
    </source>
</evidence>
<dbReference type="Gene3D" id="3.30.60.230">
    <property type="entry name" value="Lsr2, dimerization domain"/>
    <property type="match status" value="1"/>
</dbReference>
<evidence type="ECO:0000313" key="6">
    <source>
        <dbReference type="Proteomes" id="UP001062223"/>
    </source>
</evidence>
<dbReference type="Pfam" id="PF11774">
    <property type="entry name" value="Lsr2"/>
    <property type="match status" value="1"/>
</dbReference>
<organism evidence="5 6">
    <name type="scientific">Curtobacterium poinsettiae</name>
    <dbReference type="NCBI Taxonomy" id="159612"/>
    <lineage>
        <taxon>Bacteria</taxon>
        <taxon>Bacillati</taxon>
        <taxon>Actinomycetota</taxon>
        <taxon>Actinomycetes</taxon>
        <taxon>Micrococcales</taxon>
        <taxon>Microbacteriaceae</taxon>
        <taxon>Curtobacterium</taxon>
    </lineage>
</organism>
<dbReference type="KEGG" id="cpoi:OE229_17710"/>
<dbReference type="InterPro" id="IPR036625">
    <property type="entry name" value="E3-bd_dom_sf"/>
</dbReference>
<dbReference type="EMBL" id="CP106880">
    <property type="protein sequence ID" value="UYC82767.1"/>
    <property type="molecule type" value="Genomic_DNA"/>
</dbReference>
<dbReference type="GO" id="GO:0003677">
    <property type="term" value="F:DNA binding"/>
    <property type="evidence" value="ECO:0007669"/>
    <property type="project" value="UniProtKB-KW"/>
</dbReference>
<keyword evidence="1" id="KW-0238">DNA-binding</keyword>
<feature type="domain" description="Lsr2 DNA-binding" evidence="4">
    <location>
        <begin position="79"/>
        <end position="113"/>
    </location>
</feature>
<accession>A0A9Q9PCC8</accession>
<dbReference type="InterPro" id="IPR024412">
    <property type="entry name" value="Lsr2_dim_dom"/>
</dbReference>
<dbReference type="InterPro" id="IPR055370">
    <property type="entry name" value="Lsr2_DNA-bd"/>
</dbReference>